<accession>A0A805ZAC3</accession>
<proteinExistence type="inferred from homology"/>
<evidence type="ECO:0000259" key="8">
    <source>
        <dbReference type="SMART" id="SM00922"/>
    </source>
</evidence>
<dbReference type="InterPro" id="IPR013342">
    <property type="entry name" value="Mandelate_racemase_C"/>
</dbReference>
<dbReference type="SMART" id="SM00922">
    <property type="entry name" value="MR_MLE"/>
    <property type="match status" value="1"/>
</dbReference>
<evidence type="ECO:0000256" key="2">
    <source>
        <dbReference type="ARBA" id="ARBA00022723"/>
    </source>
</evidence>
<protein>
    <recommendedName>
        <fullName evidence="7">Dipeptide epimerase</fullName>
        <ecNumber evidence="7">5.1.1.-</ecNumber>
    </recommendedName>
</protein>
<feature type="active site" description="Proton acceptor; specific for (R)-substrate epimerization" evidence="5">
    <location>
        <position position="189"/>
    </location>
</feature>
<comment type="similarity">
    <text evidence="1 7">Belongs to the mandelate racemase/muconate lactonizing enzyme family.</text>
</comment>
<dbReference type="InterPro" id="IPR013341">
    <property type="entry name" value="Mandelate_racemase_N_dom"/>
</dbReference>
<dbReference type="EC" id="5.1.1.-" evidence="7"/>
<dbReference type="Gene3D" id="3.20.20.120">
    <property type="entry name" value="Enolase-like C-terminal domain"/>
    <property type="match status" value="1"/>
</dbReference>
<dbReference type="PANTHER" id="PTHR48073">
    <property type="entry name" value="O-SUCCINYLBENZOATE SYNTHASE-RELATED"/>
    <property type="match status" value="1"/>
</dbReference>
<evidence type="ECO:0000256" key="3">
    <source>
        <dbReference type="ARBA" id="ARBA00022842"/>
    </source>
</evidence>
<feature type="binding site" evidence="6">
    <location>
        <position position="246"/>
    </location>
    <ligand>
        <name>Mg(2+)</name>
        <dbReference type="ChEBI" id="CHEBI:18420"/>
    </ligand>
</feature>
<reference evidence="9 10" key="1">
    <citation type="journal article" date="2006" name="Proc. Natl. Acad. Sci. U.S.A.">
        <title>Comparative genomics of the lactic acid bacteria.</title>
        <authorList>
            <person name="Makarova K."/>
            <person name="Slesarev A."/>
            <person name="Wolf Y."/>
            <person name="Sorokin A."/>
            <person name="Mirkin B."/>
            <person name="Koonin E."/>
            <person name="Pavlov A."/>
            <person name="Pavlova N."/>
            <person name="Karamychev V."/>
            <person name="Polouchine N."/>
            <person name="Shakhova V."/>
            <person name="Grigoriev I."/>
            <person name="Lou Y."/>
            <person name="Rohksar D."/>
            <person name="Lucas S."/>
            <person name="Huang K."/>
            <person name="Goodstein D.M."/>
            <person name="Hawkins T."/>
            <person name="Plengvidhya V."/>
            <person name="Welker D."/>
            <person name="Hughes J."/>
            <person name="Goh Y."/>
            <person name="Benson A."/>
            <person name="Baldwin K."/>
            <person name="Lee J.H."/>
            <person name="Diaz-Muniz I."/>
            <person name="Dosti B."/>
            <person name="Smeianov V."/>
            <person name="Wechter W."/>
            <person name="Barabote R."/>
            <person name="Lorca G."/>
            <person name="Altermann E."/>
            <person name="Barrangou R."/>
            <person name="Ganesan B."/>
            <person name="Xie Y."/>
            <person name="Rawsthorne H."/>
            <person name="Tamir D."/>
            <person name="Parker C."/>
            <person name="Breidt F."/>
            <person name="Broadbent J."/>
            <person name="Hutkins R."/>
            <person name="O'Sullivan D."/>
            <person name="Steele J."/>
            <person name="Unlu G."/>
            <person name="Saier M."/>
            <person name="Klaenhammer T."/>
            <person name="Richardson P."/>
            <person name="Kozyavkin S."/>
            <person name="Weimer B."/>
            <person name="Mills D."/>
        </authorList>
    </citation>
    <scope>NUCLEOTIDE SEQUENCE [LARGE SCALE GENOMIC DNA]</scope>
    <source>
        <strain evidence="10">ATCC 33323 / DSM 20243 / BCRC 14619 / CIP 102991 / JCM 1131 / KCTC 3163 / NCIMB 11718 / NCTC 13722 / AM63</strain>
    </source>
</reference>
<sequence length="376" mass="41331">MAKSNSSSLYMDDRSIRAEERSDKLMNLKIKNITCSIKKVPLKRPFITALHKVTEIEGLKIVVELSDGQTGTGTATPNEKVTGDTLQSSLDIVNQVIKPALINQDFKNWNKLLTTLQTCIVHNTAAKAAMDIALYQLKAKENNESLVNLLGSEKGKLTTDYTISIGSDDHMVSEAKSLVKDGFTAIKIKLGNNSVSHDIKTIQKISKAVGPDISLRIDCNQAWNYKDTLKASRIWAQDNLNIDFIEQPVLKDAISDLTLLSENSPYPIMADESVASYQDAINLIKHHACDYINIKLMKTGGLSEAIKINDLAQACGIKTMVGCMIEPVESIAAAAAFAVANKNVKFIDLDSIFMATQDPDLGKYLKIKNNEIILKD</sequence>
<dbReference type="AlphaFoldDB" id="A0A805ZAC3"/>
<dbReference type="Gene3D" id="3.30.390.10">
    <property type="entry name" value="Enolase-like, N-terminal domain"/>
    <property type="match status" value="1"/>
</dbReference>
<dbReference type="Pfam" id="PF13378">
    <property type="entry name" value="MR_MLE_C"/>
    <property type="match status" value="1"/>
</dbReference>
<dbReference type="InterPro" id="IPR036849">
    <property type="entry name" value="Enolase-like_C_sf"/>
</dbReference>
<dbReference type="InterPro" id="IPR029017">
    <property type="entry name" value="Enolase-like_N"/>
</dbReference>
<dbReference type="SFLD" id="SFLDS00001">
    <property type="entry name" value="Enolase"/>
    <property type="match status" value="1"/>
</dbReference>
<evidence type="ECO:0000313" key="10">
    <source>
        <dbReference type="Proteomes" id="UP000000664"/>
    </source>
</evidence>
<dbReference type="GO" id="GO:0046872">
    <property type="term" value="F:metal ion binding"/>
    <property type="evidence" value="ECO:0007669"/>
    <property type="project" value="UniProtKB-KW"/>
</dbReference>
<evidence type="ECO:0000256" key="5">
    <source>
        <dbReference type="PIRSR" id="PIRSR634603-1"/>
    </source>
</evidence>
<feature type="domain" description="Mandelate racemase/muconate lactonizing enzyme C-terminal" evidence="8">
    <location>
        <begin position="168"/>
        <end position="267"/>
    </location>
</feature>
<feature type="binding site" evidence="6">
    <location>
        <position position="271"/>
    </location>
    <ligand>
        <name>Mg(2+)</name>
        <dbReference type="ChEBI" id="CHEBI:18420"/>
    </ligand>
</feature>
<dbReference type="SUPFAM" id="SSF51604">
    <property type="entry name" value="Enolase C-terminal domain-like"/>
    <property type="match status" value="1"/>
</dbReference>
<evidence type="ECO:0000256" key="6">
    <source>
        <dbReference type="PIRSR" id="PIRSR634603-3"/>
    </source>
</evidence>
<evidence type="ECO:0000256" key="7">
    <source>
        <dbReference type="RuleBase" id="RU366006"/>
    </source>
</evidence>
<keyword evidence="3 6" id="KW-0460">Magnesium</keyword>
<keyword evidence="2 6" id="KW-0479">Metal-binding</keyword>
<name>A0A805ZAC3_LACGA</name>
<keyword evidence="4 7" id="KW-0413">Isomerase</keyword>
<dbReference type="PANTHER" id="PTHR48073:SF2">
    <property type="entry name" value="O-SUCCINYLBENZOATE SYNTHASE"/>
    <property type="match status" value="1"/>
</dbReference>
<evidence type="ECO:0000256" key="4">
    <source>
        <dbReference type="ARBA" id="ARBA00023235"/>
    </source>
</evidence>
<dbReference type="SFLD" id="SFLDG00180">
    <property type="entry name" value="muconate_cycloisomerase"/>
    <property type="match status" value="1"/>
</dbReference>
<evidence type="ECO:0000256" key="1">
    <source>
        <dbReference type="ARBA" id="ARBA00008031"/>
    </source>
</evidence>
<dbReference type="GO" id="GO:0016855">
    <property type="term" value="F:racemase and epimerase activity, acting on amino acids and derivatives"/>
    <property type="evidence" value="ECO:0007669"/>
    <property type="project" value="UniProtKB-UniRule"/>
</dbReference>
<gene>
    <name evidence="9" type="ordered locus">LGAS_1855</name>
</gene>
<dbReference type="SUPFAM" id="SSF54826">
    <property type="entry name" value="Enolase N-terminal domain-like"/>
    <property type="match status" value="1"/>
</dbReference>
<dbReference type="Pfam" id="PF02746">
    <property type="entry name" value="MR_MLE_N"/>
    <property type="match status" value="1"/>
</dbReference>
<organism evidence="9 10">
    <name type="scientific">Lactobacillus gasseri (strain ATCC 33323 / DSM 20243 / BCRC 14619 / CIP 102991 / JCM 1131 / KCTC 3163 / NCIMB 11718 / NCTC 13722 / AM63)</name>
    <dbReference type="NCBI Taxonomy" id="324831"/>
    <lineage>
        <taxon>Bacteria</taxon>
        <taxon>Bacillati</taxon>
        <taxon>Bacillota</taxon>
        <taxon>Bacilli</taxon>
        <taxon>Lactobacillales</taxon>
        <taxon>Lactobacillaceae</taxon>
        <taxon>Lactobacillus</taxon>
    </lineage>
</organism>
<dbReference type="KEGG" id="lga:LGAS_1855"/>
<dbReference type="SFLD" id="SFLDF00009">
    <property type="entry name" value="o-succinylbenzoate_synthase"/>
    <property type="match status" value="1"/>
</dbReference>
<dbReference type="CDD" id="cd03319">
    <property type="entry name" value="L-Ala-DL-Glu_epimerase"/>
    <property type="match status" value="1"/>
</dbReference>
<comment type="cofactor">
    <cofactor evidence="6 7">
        <name>Mg(2+)</name>
        <dbReference type="ChEBI" id="CHEBI:18420"/>
    </cofactor>
    <text evidence="6 7">Binds 1 Mg(2+) ion per subunit.</text>
</comment>
<dbReference type="Proteomes" id="UP000000664">
    <property type="component" value="Chromosome"/>
</dbReference>
<feature type="active site" description="Proton acceptor; specific for (S)-substrate epimerization" evidence="5">
    <location>
        <position position="295"/>
    </location>
</feature>
<dbReference type="InterPro" id="IPR034603">
    <property type="entry name" value="Dipeptide_epimerase"/>
</dbReference>
<feature type="binding site" evidence="6">
    <location>
        <position position="218"/>
    </location>
    <ligand>
        <name>Mg(2+)</name>
        <dbReference type="ChEBI" id="CHEBI:18420"/>
    </ligand>
</feature>
<dbReference type="EMBL" id="CP000413">
    <property type="protein sequence ID" value="ABJ61129.1"/>
    <property type="molecule type" value="Genomic_DNA"/>
</dbReference>
<dbReference type="InterPro" id="IPR029065">
    <property type="entry name" value="Enolase_C-like"/>
</dbReference>
<evidence type="ECO:0000313" key="9">
    <source>
        <dbReference type="EMBL" id="ABJ61129.1"/>
    </source>
</evidence>